<evidence type="ECO:0000313" key="5">
    <source>
        <dbReference type="Proteomes" id="UP000298340"/>
    </source>
</evidence>
<feature type="compositionally biased region" description="Acidic residues" evidence="1">
    <location>
        <begin position="65"/>
        <end position="111"/>
    </location>
</feature>
<reference evidence="2 4" key="1">
    <citation type="journal article" date="2015" name="Stand. Genomic Sci.">
        <title>Genomic Encyclopedia of Bacterial and Archaeal Type Strains, Phase III: the genomes of soil and plant-associated and newly described type strains.</title>
        <authorList>
            <person name="Whitman W.B."/>
            <person name="Woyke T."/>
            <person name="Klenk H.P."/>
            <person name="Zhou Y."/>
            <person name="Lilburn T.G."/>
            <person name="Beck B.J."/>
            <person name="De Vos P."/>
            <person name="Vandamme P."/>
            <person name="Eisen J.A."/>
            <person name="Garrity G."/>
            <person name="Hugenholtz P."/>
            <person name="Kyrpides N.C."/>
        </authorList>
    </citation>
    <scope>NUCLEOTIDE SEQUENCE [LARGE SCALE GENOMIC DNA]</scope>
    <source>
        <strain evidence="2 4">P5626</strain>
    </source>
</reference>
<dbReference type="Proteomes" id="UP000295270">
    <property type="component" value="Unassembled WGS sequence"/>
</dbReference>
<keyword evidence="4" id="KW-1185">Reference proteome</keyword>
<feature type="compositionally biased region" description="Basic and acidic residues" evidence="1">
    <location>
        <begin position="7"/>
        <end position="17"/>
    </location>
</feature>
<reference evidence="2" key="3">
    <citation type="submission" date="2019-03" db="EMBL/GenBank/DDBJ databases">
        <authorList>
            <person name="Whitman W."/>
            <person name="Huntemann M."/>
            <person name="Clum A."/>
            <person name="Pillay M."/>
            <person name="Palaniappan K."/>
            <person name="Varghese N."/>
            <person name="Mikhailova N."/>
            <person name="Stamatis D."/>
            <person name="Reddy T."/>
            <person name="Daum C."/>
            <person name="Shapiro N."/>
            <person name="Ivanova N."/>
            <person name="Kyrpides N."/>
            <person name="Woyke T."/>
        </authorList>
    </citation>
    <scope>NUCLEOTIDE SEQUENCE</scope>
    <source>
        <strain evidence="2">P5626</strain>
    </source>
</reference>
<protein>
    <submittedName>
        <fullName evidence="3">Uncharacterized protein</fullName>
    </submittedName>
</protein>
<name>A0A4Y7UGL1_9FLAO</name>
<gene>
    <name evidence="3" type="ORF">D0809_09165</name>
    <name evidence="2" type="ORF">EV142_102713</name>
</gene>
<evidence type="ECO:0000313" key="3">
    <source>
        <dbReference type="EMBL" id="TEB45321.1"/>
    </source>
</evidence>
<reference evidence="3 5" key="2">
    <citation type="journal article" date="2018" name="Syst. Appl. Microbiol.">
        <title>Flavobacterium circumlabens sp. nov. and Flavobacterium cupreum sp. nov., two psychrotrophic species isolated from Antarctic environmental samples.</title>
        <authorList>
            <person name="Kralova S."/>
            <person name="Busse H.J."/>
            <person name="Svec P."/>
            <person name="Maslanova I."/>
            <person name="Stankova E."/>
            <person name="Bartak M."/>
            <person name="Sedlacek I."/>
        </authorList>
    </citation>
    <scope>NUCLEOTIDE SEQUENCE [LARGE SCALE GENOMIC DNA]</scope>
    <source>
        <strain evidence="3 5">CCM 8828</strain>
    </source>
</reference>
<sequence length="118" mass="13869">MITDNNRNYDPDEHNSTEDNQSYTEQYEQEKLGDEDTQEEQFLDSNQDAQGGDYLDNEFSNALERDDEENTEEDFDDSELEEEETDANDLDDDLVEDYDENDREPDPETFSDDSLKID</sequence>
<dbReference type="AlphaFoldDB" id="A0A4Y7UGL1"/>
<dbReference type="Proteomes" id="UP000298340">
    <property type="component" value="Unassembled WGS sequence"/>
</dbReference>
<organism evidence="3 5">
    <name type="scientific">Flavobacterium circumlabens</name>
    <dbReference type="NCBI Taxonomy" id="2133765"/>
    <lineage>
        <taxon>Bacteria</taxon>
        <taxon>Pseudomonadati</taxon>
        <taxon>Bacteroidota</taxon>
        <taxon>Flavobacteriia</taxon>
        <taxon>Flavobacteriales</taxon>
        <taxon>Flavobacteriaceae</taxon>
        <taxon>Flavobacterium</taxon>
    </lineage>
</organism>
<evidence type="ECO:0000256" key="1">
    <source>
        <dbReference type="SAM" id="MobiDB-lite"/>
    </source>
</evidence>
<dbReference type="EMBL" id="SLWA01000002">
    <property type="protein sequence ID" value="TCN60093.1"/>
    <property type="molecule type" value="Genomic_DNA"/>
</dbReference>
<proteinExistence type="predicted"/>
<comment type="caution">
    <text evidence="3">The sequence shown here is derived from an EMBL/GenBank/DDBJ whole genome shotgun (WGS) entry which is preliminary data.</text>
</comment>
<evidence type="ECO:0000313" key="2">
    <source>
        <dbReference type="EMBL" id="TCN60093.1"/>
    </source>
</evidence>
<feature type="region of interest" description="Disordered" evidence="1">
    <location>
        <begin position="1"/>
        <end position="118"/>
    </location>
</feature>
<dbReference type="EMBL" id="QWDN01000002">
    <property type="protein sequence ID" value="TEB45321.1"/>
    <property type="molecule type" value="Genomic_DNA"/>
</dbReference>
<accession>A0A4Y7UGL1</accession>
<evidence type="ECO:0000313" key="4">
    <source>
        <dbReference type="Proteomes" id="UP000295270"/>
    </source>
</evidence>